<name>A0A174VJY1_9CLOT</name>
<evidence type="ECO:0000259" key="9">
    <source>
        <dbReference type="PROSITE" id="PS51379"/>
    </source>
</evidence>
<protein>
    <recommendedName>
        <fullName evidence="3">Ferredoxin</fullName>
    </recommendedName>
</protein>
<dbReference type="AlphaFoldDB" id="A0A174VJY1"/>
<dbReference type="InterPro" id="IPR029039">
    <property type="entry name" value="Flavoprotein-like_sf"/>
</dbReference>
<dbReference type="GO" id="GO:0051539">
    <property type="term" value="F:4 iron, 4 sulfur cluster binding"/>
    <property type="evidence" value="ECO:0007669"/>
    <property type="project" value="UniProtKB-KW"/>
</dbReference>
<evidence type="ECO:0000259" key="8">
    <source>
        <dbReference type="PROSITE" id="PS50902"/>
    </source>
</evidence>
<keyword evidence="5" id="KW-0479">Metal-binding</keyword>
<dbReference type="Pfam" id="PF00037">
    <property type="entry name" value="Fer4"/>
    <property type="match status" value="2"/>
</dbReference>
<comment type="caution">
    <text evidence="10">The sequence shown here is derived from an EMBL/GenBank/DDBJ whole genome shotgun (WGS) entry which is preliminary data.</text>
</comment>
<keyword evidence="4" id="KW-0004">4Fe-4S</keyword>
<proteinExistence type="predicted"/>
<dbReference type="Gene3D" id="3.40.50.360">
    <property type="match status" value="1"/>
</dbReference>
<evidence type="ECO:0000313" key="10">
    <source>
        <dbReference type="EMBL" id="OBY09468.1"/>
    </source>
</evidence>
<feature type="domain" description="Flavodoxin-like" evidence="8">
    <location>
        <begin position="3"/>
        <end position="147"/>
    </location>
</feature>
<keyword evidence="7" id="KW-0411">Iron-sulfur</keyword>
<dbReference type="GO" id="GO:0016651">
    <property type="term" value="F:oxidoreductase activity, acting on NAD(P)H"/>
    <property type="evidence" value="ECO:0007669"/>
    <property type="project" value="UniProtKB-ARBA"/>
</dbReference>
<evidence type="ECO:0000256" key="1">
    <source>
        <dbReference type="ARBA" id="ARBA00001966"/>
    </source>
</evidence>
<dbReference type="Gene3D" id="3.30.70.20">
    <property type="match status" value="1"/>
</dbReference>
<evidence type="ECO:0000256" key="2">
    <source>
        <dbReference type="ARBA" id="ARBA00003532"/>
    </source>
</evidence>
<feature type="domain" description="4Fe-4S ferredoxin-type" evidence="9">
    <location>
        <begin position="175"/>
        <end position="198"/>
    </location>
</feature>
<sequence length="255" mass="28722">MKLNLIYFSPTGGTKKVLDIISEEWNCDKREIDLSLAENDFSKYSFKRDDICIVGVPSFGGRAPQVALSRIKKMSGGSVNTIMVAVYGNRAYEDTLLELEDTLEQCNFHCIAAIAANAEHSIMHEFGKGRPDIEDEKDLKGFVKKIKAVLNENCEEKVVQVPGNNPYKEFKVVPFIPMVSNECNKCGLCIKKCPTNAICKDNPLFLDESKCISCMRCISICPKNARMLDKEKLYLLIQKLEKVCSSRKSNELFII</sequence>
<gene>
    <name evidence="10" type="ORF">CP373A1_16215</name>
</gene>
<dbReference type="eggNOG" id="COG2768">
    <property type="taxonomic scope" value="Bacteria"/>
</dbReference>
<dbReference type="GO" id="GO:0010181">
    <property type="term" value="F:FMN binding"/>
    <property type="evidence" value="ECO:0007669"/>
    <property type="project" value="InterPro"/>
</dbReference>
<dbReference type="OrthoDB" id="9813995at2"/>
<comment type="cofactor">
    <cofactor evidence="1">
        <name>[4Fe-4S] cluster</name>
        <dbReference type="ChEBI" id="CHEBI:49883"/>
    </cofactor>
</comment>
<dbReference type="PROSITE" id="PS00198">
    <property type="entry name" value="4FE4S_FER_1"/>
    <property type="match status" value="1"/>
</dbReference>
<dbReference type="Proteomes" id="UP000092714">
    <property type="component" value="Unassembled WGS sequence"/>
</dbReference>
<evidence type="ECO:0000256" key="5">
    <source>
        <dbReference type="ARBA" id="ARBA00022723"/>
    </source>
</evidence>
<accession>A0A174VJY1</accession>
<evidence type="ECO:0000256" key="7">
    <source>
        <dbReference type="ARBA" id="ARBA00023014"/>
    </source>
</evidence>
<dbReference type="EMBL" id="MAPZ01000033">
    <property type="protein sequence ID" value="OBY09468.1"/>
    <property type="molecule type" value="Genomic_DNA"/>
</dbReference>
<dbReference type="SUPFAM" id="SSF52218">
    <property type="entry name" value="Flavoproteins"/>
    <property type="match status" value="1"/>
</dbReference>
<dbReference type="SUPFAM" id="SSF54862">
    <property type="entry name" value="4Fe-4S ferredoxins"/>
    <property type="match status" value="1"/>
</dbReference>
<reference evidence="10 11" key="1">
    <citation type="submission" date="2016-06" db="EMBL/GenBank/DDBJ databases">
        <authorList>
            <person name="Kjaerup R.B."/>
            <person name="Dalgaard T.S."/>
            <person name="Juul-Madsen H.R."/>
        </authorList>
    </citation>
    <scope>NUCLEOTIDE SEQUENCE [LARGE SCALE GENOMIC DNA]</scope>
    <source>
        <strain evidence="10 11">373-A1</strain>
    </source>
</reference>
<dbReference type="PANTHER" id="PTHR24960:SF79">
    <property type="entry name" value="PHOTOSYSTEM I IRON-SULFUR CENTER"/>
    <property type="match status" value="1"/>
</dbReference>
<dbReference type="InterPro" id="IPR017900">
    <property type="entry name" value="4Fe4S_Fe_S_CS"/>
</dbReference>
<evidence type="ECO:0000256" key="3">
    <source>
        <dbReference type="ARBA" id="ARBA00013529"/>
    </source>
</evidence>
<keyword evidence="11" id="KW-1185">Reference proteome</keyword>
<dbReference type="RefSeq" id="WP_055184428.1">
    <property type="nucleotide sequence ID" value="NZ_CZBQ01000009.1"/>
</dbReference>
<keyword evidence="6" id="KW-0408">Iron</keyword>
<feature type="domain" description="4Fe-4S ferredoxin-type" evidence="9">
    <location>
        <begin position="202"/>
        <end position="231"/>
    </location>
</feature>
<dbReference type="InterPro" id="IPR050157">
    <property type="entry name" value="PSI_iron-sulfur_center"/>
</dbReference>
<dbReference type="InterPro" id="IPR017896">
    <property type="entry name" value="4Fe4S_Fe-S-bd"/>
</dbReference>
<dbReference type="GO" id="GO:0046872">
    <property type="term" value="F:metal ion binding"/>
    <property type="evidence" value="ECO:0007669"/>
    <property type="project" value="UniProtKB-KW"/>
</dbReference>
<comment type="function">
    <text evidence="2">Ferredoxins are iron-sulfur proteins that transfer electrons in a wide variety of metabolic reactions.</text>
</comment>
<evidence type="ECO:0000313" key="11">
    <source>
        <dbReference type="Proteomes" id="UP000092714"/>
    </source>
</evidence>
<evidence type="ECO:0000256" key="6">
    <source>
        <dbReference type="ARBA" id="ARBA00023004"/>
    </source>
</evidence>
<organism evidence="10 11">
    <name type="scientific">Clostridium paraputrificum</name>
    <dbReference type="NCBI Taxonomy" id="29363"/>
    <lineage>
        <taxon>Bacteria</taxon>
        <taxon>Bacillati</taxon>
        <taxon>Bacillota</taxon>
        <taxon>Clostridia</taxon>
        <taxon>Eubacteriales</taxon>
        <taxon>Clostridiaceae</taxon>
        <taxon>Clostridium</taxon>
    </lineage>
</organism>
<dbReference type="InterPro" id="IPR008254">
    <property type="entry name" value="Flavodoxin/NO_synth"/>
</dbReference>
<dbReference type="PROSITE" id="PS50902">
    <property type="entry name" value="FLAVODOXIN_LIKE"/>
    <property type="match status" value="1"/>
</dbReference>
<dbReference type="PANTHER" id="PTHR24960">
    <property type="entry name" value="PHOTOSYSTEM I IRON-SULFUR CENTER-RELATED"/>
    <property type="match status" value="1"/>
</dbReference>
<dbReference type="PROSITE" id="PS51379">
    <property type="entry name" value="4FE4S_FER_2"/>
    <property type="match status" value="2"/>
</dbReference>
<evidence type="ECO:0000256" key="4">
    <source>
        <dbReference type="ARBA" id="ARBA00022485"/>
    </source>
</evidence>